<organism evidence="1 2">
    <name type="scientific">Dreissena polymorpha</name>
    <name type="common">Zebra mussel</name>
    <name type="synonym">Mytilus polymorpha</name>
    <dbReference type="NCBI Taxonomy" id="45954"/>
    <lineage>
        <taxon>Eukaryota</taxon>
        <taxon>Metazoa</taxon>
        <taxon>Spiralia</taxon>
        <taxon>Lophotrochozoa</taxon>
        <taxon>Mollusca</taxon>
        <taxon>Bivalvia</taxon>
        <taxon>Autobranchia</taxon>
        <taxon>Heteroconchia</taxon>
        <taxon>Euheterodonta</taxon>
        <taxon>Imparidentia</taxon>
        <taxon>Neoheterodontei</taxon>
        <taxon>Myida</taxon>
        <taxon>Dreissenoidea</taxon>
        <taxon>Dreissenidae</taxon>
        <taxon>Dreissena</taxon>
    </lineage>
</organism>
<dbReference type="AlphaFoldDB" id="A0A9D4BUA2"/>
<gene>
    <name evidence="1" type="ORF">DPMN_068529</name>
</gene>
<dbReference type="Proteomes" id="UP000828390">
    <property type="component" value="Unassembled WGS sequence"/>
</dbReference>
<proteinExistence type="predicted"/>
<evidence type="ECO:0000313" key="2">
    <source>
        <dbReference type="Proteomes" id="UP000828390"/>
    </source>
</evidence>
<protein>
    <submittedName>
        <fullName evidence="1">Uncharacterized protein</fullName>
    </submittedName>
</protein>
<name>A0A9D4BUA2_DREPO</name>
<dbReference type="EMBL" id="JAIWYP010000014">
    <property type="protein sequence ID" value="KAH3709069.1"/>
    <property type="molecule type" value="Genomic_DNA"/>
</dbReference>
<comment type="caution">
    <text evidence="1">The sequence shown here is derived from an EMBL/GenBank/DDBJ whole genome shotgun (WGS) entry which is preliminary data.</text>
</comment>
<reference evidence="1" key="2">
    <citation type="submission" date="2020-11" db="EMBL/GenBank/DDBJ databases">
        <authorList>
            <person name="McCartney M.A."/>
            <person name="Auch B."/>
            <person name="Kono T."/>
            <person name="Mallez S."/>
            <person name="Becker A."/>
            <person name="Gohl D.M."/>
            <person name="Silverstein K.A.T."/>
            <person name="Koren S."/>
            <person name="Bechman K.B."/>
            <person name="Herman A."/>
            <person name="Abrahante J.E."/>
            <person name="Garbe J."/>
        </authorList>
    </citation>
    <scope>NUCLEOTIDE SEQUENCE</scope>
    <source>
        <strain evidence="1">Duluth1</strain>
        <tissue evidence="1">Whole animal</tissue>
    </source>
</reference>
<accession>A0A9D4BUA2</accession>
<reference evidence="1" key="1">
    <citation type="journal article" date="2019" name="bioRxiv">
        <title>The Genome of the Zebra Mussel, Dreissena polymorpha: A Resource for Invasive Species Research.</title>
        <authorList>
            <person name="McCartney M.A."/>
            <person name="Auch B."/>
            <person name="Kono T."/>
            <person name="Mallez S."/>
            <person name="Zhang Y."/>
            <person name="Obille A."/>
            <person name="Becker A."/>
            <person name="Abrahante J.E."/>
            <person name="Garbe J."/>
            <person name="Badalamenti J.P."/>
            <person name="Herman A."/>
            <person name="Mangelson H."/>
            <person name="Liachko I."/>
            <person name="Sullivan S."/>
            <person name="Sone E.D."/>
            <person name="Koren S."/>
            <person name="Silverstein K.A.T."/>
            <person name="Beckman K.B."/>
            <person name="Gohl D.M."/>
        </authorList>
    </citation>
    <scope>NUCLEOTIDE SEQUENCE</scope>
    <source>
        <strain evidence="1">Duluth1</strain>
        <tissue evidence="1">Whole animal</tissue>
    </source>
</reference>
<keyword evidence="2" id="KW-1185">Reference proteome</keyword>
<sequence length="51" mass="5611">MGDSPVDLFTTEIALYTVGVMWNSSEIEGFIHAQYLAVVNTAESLYVSDLL</sequence>
<evidence type="ECO:0000313" key="1">
    <source>
        <dbReference type="EMBL" id="KAH3709069.1"/>
    </source>
</evidence>